<evidence type="ECO:0000313" key="1">
    <source>
        <dbReference type="EMBL" id="KAK7490541.1"/>
    </source>
</evidence>
<dbReference type="AlphaFoldDB" id="A0ABD0KTD6"/>
<protein>
    <submittedName>
        <fullName evidence="1">Uncharacterized protein</fullName>
    </submittedName>
</protein>
<dbReference type="EMBL" id="JACVVK020000125">
    <property type="protein sequence ID" value="KAK7490541.1"/>
    <property type="molecule type" value="Genomic_DNA"/>
</dbReference>
<accession>A0ABD0KTD6</accession>
<sequence length="117" mass="13569">MDHFYLLTGEKFRATNPLPEYTFAIHMKFPSGLFLLPMIFAASPTDGKTDSVTIYFPLFTAEETHTLQNLRAFPLKHNVLRVFLSGPVIYKRTHPPCEYHWGFKQYSPRDVSSEVQE</sequence>
<organism evidence="1 2">
    <name type="scientific">Batillaria attramentaria</name>
    <dbReference type="NCBI Taxonomy" id="370345"/>
    <lineage>
        <taxon>Eukaryota</taxon>
        <taxon>Metazoa</taxon>
        <taxon>Spiralia</taxon>
        <taxon>Lophotrochozoa</taxon>
        <taxon>Mollusca</taxon>
        <taxon>Gastropoda</taxon>
        <taxon>Caenogastropoda</taxon>
        <taxon>Sorbeoconcha</taxon>
        <taxon>Cerithioidea</taxon>
        <taxon>Batillariidae</taxon>
        <taxon>Batillaria</taxon>
    </lineage>
</organism>
<evidence type="ECO:0000313" key="2">
    <source>
        <dbReference type="Proteomes" id="UP001519460"/>
    </source>
</evidence>
<keyword evidence="2" id="KW-1185">Reference proteome</keyword>
<gene>
    <name evidence="1" type="ORF">BaRGS_00018144</name>
</gene>
<dbReference type="Proteomes" id="UP001519460">
    <property type="component" value="Unassembled WGS sequence"/>
</dbReference>
<name>A0ABD0KTD6_9CAEN</name>
<comment type="caution">
    <text evidence="1">The sequence shown here is derived from an EMBL/GenBank/DDBJ whole genome shotgun (WGS) entry which is preliminary data.</text>
</comment>
<proteinExistence type="predicted"/>
<reference evidence="1 2" key="1">
    <citation type="journal article" date="2023" name="Sci. Data">
        <title>Genome assembly of the Korean intertidal mud-creeper Batillaria attramentaria.</title>
        <authorList>
            <person name="Patra A.K."/>
            <person name="Ho P.T."/>
            <person name="Jun S."/>
            <person name="Lee S.J."/>
            <person name="Kim Y."/>
            <person name="Won Y.J."/>
        </authorList>
    </citation>
    <scope>NUCLEOTIDE SEQUENCE [LARGE SCALE GENOMIC DNA]</scope>
    <source>
        <strain evidence="1">Wonlab-2016</strain>
    </source>
</reference>